<evidence type="ECO:0000256" key="1">
    <source>
        <dbReference type="SAM" id="MobiDB-lite"/>
    </source>
</evidence>
<dbReference type="AlphaFoldDB" id="A0A537JXS7"/>
<sequence length="89" mass="9697">MTAEEIRKFAWEVAFDEQGKLPRMLAEIAAQLAEANKRGNVLASICGDGSGPRGRVCALEPGHPGDHRSYHSSGGCIGWPQRKEQHNGR</sequence>
<organism evidence="2 3">
    <name type="scientific">Candidatus Segetimicrobium genomatis</name>
    <dbReference type="NCBI Taxonomy" id="2569760"/>
    <lineage>
        <taxon>Bacteria</taxon>
        <taxon>Bacillati</taxon>
        <taxon>Candidatus Sysuimicrobiota</taxon>
        <taxon>Candidatus Sysuimicrobiia</taxon>
        <taxon>Candidatus Sysuimicrobiales</taxon>
        <taxon>Candidatus Segetimicrobiaceae</taxon>
        <taxon>Candidatus Segetimicrobium</taxon>
    </lineage>
</organism>
<gene>
    <name evidence="2" type="ORF">E6H00_12990</name>
</gene>
<proteinExistence type="predicted"/>
<reference evidence="2 3" key="1">
    <citation type="journal article" date="2019" name="Nat. Microbiol.">
        <title>Mediterranean grassland soil C-N compound turnover is dependent on rainfall and depth, and is mediated by genomically divergent microorganisms.</title>
        <authorList>
            <person name="Diamond S."/>
            <person name="Andeer P.F."/>
            <person name="Li Z."/>
            <person name="Crits-Christoph A."/>
            <person name="Burstein D."/>
            <person name="Anantharaman K."/>
            <person name="Lane K.R."/>
            <person name="Thomas B.C."/>
            <person name="Pan C."/>
            <person name="Northen T.R."/>
            <person name="Banfield J.F."/>
        </authorList>
    </citation>
    <scope>NUCLEOTIDE SEQUENCE [LARGE SCALE GENOMIC DNA]</scope>
    <source>
        <strain evidence="2">NP_3</strain>
    </source>
</reference>
<evidence type="ECO:0000313" key="2">
    <source>
        <dbReference type="EMBL" id="TMI88343.1"/>
    </source>
</evidence>
<name>A0A537JXS7_9BACT</name>
<dbReference type="Proteomes" id="UP000318509">
    <property type="component" value="Unassembled WGS sequence"/>
</dbReference>
<feature type="region of interest" description="Disordered" evidence="1">
    <location>
        <begin position="64"/>
        <end position="89"/>
    </location>
</feature>
<protein>
    <submittedName>
        <fullName evidence="2">Uncharacterized protein</fullName>
    </submittedName>
</protein>
<evidence type="ECO:0000313" key="3">
    <source>
        <dbReference type="Proteomes" id="UP000318509"/>
    </source>
</evidence>
<dbReference type="EMBL" id="VBAK01000141">
    <property type="protein sequence ID" value="TMI88343.1"/>
    <property type="molecule type" value="Genomic_DNA"/>
</dbReference>
<comment type="caution">
    <text evidence="2">The sequence shown here is derived from an EMBL/GenBank/DDBJ whole genome shotgun (WGS) entry which is preliminary data.</text>
</comment>
<accession>A0A537JXS7</accession>